<proteinExistence type="predicted"/>
<protein>
    <recommendedName>
        <fullName evidence="1">Phosphoacetylglucosamine mutase AMG1 domain-containing protein</fullName>
    </recommendedName>
</protein>
<feature type="domain" description="Phosphoacetylglucosamine mutase AMG1" evidence="1">
    <location>
        <begin position="1"/>
        <end position="47"/>
    </location>
</feature>
<dbReference type="Pfam" id="PF21404">
    <property type="entry name" value="AMG1_III"/>
    <property type="match status" value="1"/>
</dbReference>
<feature type="non-terminal residue" evidence="2">
    <location>
        <position position="1"/>
    </location>
</feature>
<gene>
    <name evidence="2" type="ORF">PPACK8108_LOCUS4119</name>
</gene>
<evidence type="ECO:0000313" key="2">
    <source>
        <dbReference type="EMBL" id="CAH7669496.1"/>
    </source>
</evidence>
<sequence>LPVRYIATGSKHLHSAAQDFDSGSYFEAKGQGTVLFSSKLSKSLSEESRLR</sequence>
<name>A0AAV0AN06_PHAPC</name>
<accession>A0AAV0AN06</accession>
<keyword evidence="3" id="KW-1185">Reference proteome</keyword>
<evidence type="ECO:0000313" key="3">
    <source>
        <dbReference type="Proteomes" id="UP001153365"/>
    </source>
</evidence>
<organism evidence="2 3">
    <name type="scientific">Phakopsora pachyrhizi</name>
    <name type="common">Asian soybean rust disease fungus</name>
    <dbReference type="NCBI Taxonomy" id="170000"/>
    <lineage>
        <taxon>Eukaryota</taxon>
        <taxon>Fungi</taxon>
        <taxon>Dikarya</taxon>
        <taxon>Basidiomycota</taxon>
        <taxon>Pucciniomycotina</taxon>
        <taxon>Pucciniomycetes</taxon>
        <taxon>Pucciniales</taxon>
        <taxon>Phakopsoraceae</taxon>
        <taxon>Phakopsora</taxon>
    </lineage>
</organism>
<dbReference type="Proteomes" id="UP001153365">
    <property type="component" value="Unassembled WGS sequence"/>
</dbReference>
<evidence type="ECO:0000259" key="1">
    <source>
        <dbReference type="Pfam" id="PF21404"/>
    </source>
</evidence>
<comment type="caution">
    <text evidence="2">The sequence shown here is derived from an EMBL/GenBank/DDBJ whole genome shotgun (WGS) entry which is preliminary data.</text>
</comment>
<dbReference type="EMBL" id="CALTRL010000742">
    <property type="protein sequence ID" value="CAH7669496.1"/>
    <property type="molecule type" value="Genomic_DNA"/>
</dbReference>
<dbReference type="InterPro" id="IPR049022">
    <property type="entry name" value="AMG1_III"/>
</dbReference>
<dbReference type="AlphaFoldDB" id="A0AAV0AN06"/>
<reference evidence="2" key="1">
    <citation type="submission" date="2022-06" db="EMBL/GenBank/DDBJ databases">
        <authorList>
            <consortium name="SYNGENTA / RWTH Aachen University"/>
        </authorList>
    </citation>
    <scope>NUCLEOTIDE SEQUENCE</scope>
</reference>